<evidence type="ECO:0000313" key="1">
    <source>
        <dbReference type="EMBL" id="KAF2463836.1"/>
    </source>
</evidence>
<protein>
    <submittedName>
        <fullName evidence="1">Uncharacterized protein</fullName>
    </submittedName>
</protein>
<keyword evidence="2" id="KW-1185">Reference proteome</keyword>
<comment type="caution">
    <text evidence="1">The sequence shown here is derived from an EMBL/GenBank/DDBJ whole genome shotgun (WGS) entry which is preliminary data.</text>
</comment>
<evidence type="ECO:0000313" key="2">
    <source>
        <dbReference type="Proteomes" id="UP000799755"/>
    </source>
</evidence>
<dbReference type="Proteomes" id="UP000799755">
    <property type="component" value="Unassembled WGS sequence"/>
</dbReference>
<organism evidence="1 2">
    <name type="scientific">Lindgomyces ingoldianus</name>
    <dbReference type="NCBI Taxonomy" id="673940"/>
    <lineage>
        <taxon>Eukaryota</taxon>
        <taxon>Fungi</taxon>
        <taxon>Dikarya</taxon>
        <taxon>Ascomycota</taxon>
        <taxon>Pezizomycotina</taxon>
        <taxon>Dothideomycetes</taxon>
        <taxon>Pleosporomycetidae</taxon>
        <taxon>Pleosporales</taxon>
        <taxon>Lindgomycetaceae</taxon>
        <taxon>Lindgomyces</taxon>
    </lineage>
</organism>
<reference evidence="1" key="1">
    <citation type="journal article" date="2020" name="Stud. Mycol.">
        <title>101 Dothideomycetes genomes: a test case for predicting lifestyles and emergence of pathogens.</title>
        <authorList>
            <person name="Haridas S."/>
            <person name="Albert R."/>
            <person name="Binder M."/>
            <person name="Bloem J."/>
            <person name="Labutti K."/>
            <person name="Salamov A."/>
            <person name="Andreopoulos B."/>
            <person name="Baker S."/>
            <person name="Barry K."/>
            <person name="Bills G."/>
            <person name="Bluhm B."/>
            <person name="Cannon C."/>
            <person name="Castanera R."/>
            <person name="Culley D."/>
            <person name="Daum C."/>
            <person name="Ezra D."/>
            <person name="Gonzalez J."/>
            <person name="Henrissat B."/>
            <person name="Kuo A."/>
            <person name="Liang C."/>
            <person name="Lipzen A."/>
            <person name="Lutzoni F."/>
            <person name="Magnuson J."/>
            <person name="Mondo S."/>
            <person name="Nolan M."/>
            <person name="Ohm R."/>
            <person name="Pangilinan J."/>
            <person name="Park H.-J."/>
            <person name="Ramirez L."/>
            <person name="Alfaro M."/>
            <person name="Sun H."/>
            <person name="Tritt A."/>
            <person name="Yoshinaga Y."/>
            <person name="Zwiers L.-H."/>
            <person name="Turgeon B."/>
            <person name="Goodwin S."/>
            <person name="Spatafora J."/>
            <person name="Crous P."/>
            <person name="Grigoriev I."/>
        </authorList>
    </citation>
    <scope>NUCLEOTIDE SEQUENCE</scope>
    <source>
        <strain evidence="1">ATCC 200398</strain>
    </source>
</reference>
<name>A0ACB6QCG0_9PLEO</name>
<accession>A0ACB6QCG0</accession>
<gene>
    <name evidence="1" type="ORF">BDR25DRAFT_244650</name>
</gene>
<proteinExistence type="predicted"/>
<sequence>QWHKAKNLEVRVIETRKRILTDEHLDTLTAMYNLAFTLKSQSRNEEALKLMRTSV</sequence>
<dbReference type="EMBL" id="MU003545">
    <property type="protein sequence ID" value="KAF2463836.1"/>
    <property type="molecule type" value="Genomic_DNA"/>
</dbReference>
<feature type="non-terminal residue" evidence="1">
    <location>
        <position position="1"/>
    </location>
</feature>